<dbReference type="SUPFAM" id="SSF75217">
    <property type="entry name" value="alpha/beta knot"/>
    <property type="match status" value="1"/>
</dbReference>
<dbReference type="CDD" id="cd18103">
    <property type="entry name" value="SpoU-like_RlmB"/>
    <property type="match status" value="1"/>
</dbReference>
<dbReference type="GO" id="GO:0005829">
    <property type="term" value="C:cytosol"/>
    <property type="evidence" value="ECO:0007669"/>
    <property type="project" value="TreeGrafter"/>
</dbReference>
<protein>
    <submittedName>
        <fullName evidence="4">RNA methyltransferase</fullName>
    </submittedName>
</protein>
<dbReference type="InterPro" id="IPR029026">
    <property type="entry name" value="tRNA_m1G_MTases_N"/>
</dbReference>
<dbReference type="InterPro" id="IPR004441">
    <property type="entry name" value="rRNA_MeTrfase_TrmH"/>
</dbReference>
<dbReference type="PANTHER" id="PTHR46429:SF1">
    <property type="entry name" value="23S RRNA (GUANOSINE-2'-O-)-METHYLTRANSFERASE RLMB"/>
    <property type="match status" value="1"/>
</dbReference>
<feature type="domain" description="tRNA/rRNA methyltransferase SpoU type" evidence="3">
    <location>
        <begin position="97"/>
        <end position="236"/>
    </location>
</feature>
<dbReference type="Gene3D" id="3.40.1280.10">
    <property type="match status" value="1"/>
</dbReference>
<gene>
    <name evidence="4" type="ORF">ENQ76_12220</name>
</gene>
<dbReference type="InterPro" id="IPR001537">
    <property type="entry name" value="SpoU_MeTrfase"/>
</dbReference>
<keyword evidence="1 4" id="KW-0489">Methyltransferase</keyword>
<name>A0A7C2K137_9PLAN</name>
<dbReference type="PANTHER" id="PTHR46429">
    <property type="entry name" value="23S RRNA (GUANOSINE-2'-O-)-METHYLTRANSFERASE RLMB"/>
    <property type="match status" value="1"/>
</dbReference>
<dbReference type="GO" id="GO:0008173">
    <property type="term" value="F:RNA methyltransferase activity"/>
    <property type="evidence" value="ECO:0007669"/>
    <property type="project" value="InterPro"/>
</dbReference>
<evidence type="ECO:0000313" key="4">
    <source>
        <dbReference type="EMBL" id="HEN16219.1"/>
    </source>
</evidence>
<evidence type="ECO:0000256" key="1">
    <source>
        <dbReference type="ARBA" id="ARBA00022603"/>
    </source>
</evidence>
<accession>A0A7C2K137</accession>
<organism evidence="4">
    <name type="scientific">Schlesneria paludicola</name>
    <dbReference type="NCBI Taxonomy" id="360056"/>
    <lineage>
        <taxon>Bacteria</taxon>
        <taxon>Pseudomonadati</taxon>
        <taxon>Planctomycetota</taxon>
        <taxon>Planctomycetia</taxon>
        <taxon>Planctomycetales</taxon>
        <taxon>Planctomycetaceae</taxon>
        <taxon>Schlesneria</taxon>
    </lineage>
</organism>
<reference evidence="4" key="1">
    <citation type="journal article" date="2020" name="mSystems">
        <title>Genome- and Community-Level Interaction Insights into Carbon Utilization and Element Cycling Functions of Hydrothermarchaeota in Hydrothermal Sediment.</title>
        <authorList>
            <person name="Zhou Z."/>
            <person name="Liu Y."/>
            <person name="Xu W."/>
            <person name="Pan J."/>
            <person name="Luo Z.H."/>
            <person name="Li M."/>
        </authorList>
    </citation>
    <scope>NUCLEOTIDE SEQUENCE [LARGE SCALE GENOMIC DNA]</scope>
    <source>
        <strain evidence="4">SpSt-339</strain>
    </source>
</reference>
<dbReference type="EMBL" id="DSOK01000341">
    <property type="protein sequence ID" value="HEN16219.1"/>
    <property type="molecule type" value="Genomic_DNA"/>
</dbReference>
<proteinExistence type="predicted"/>
<dbReference type="AlphaFoldDB" id="A0A7C2K137"/>
<sequence length="247" mass="26343">MTLLLRNPHSVIAALDRRPGDVLEVRLPPGKPSEAWRPVVESARERQIPIKTELALPPDRRGGKSERQGAACAIVREQAGALLETLWTAPPPQTGDLWVALDCLQDPHNVGAVFRSAAFFGVRGVVLTKDRSAPLSSTVYDVASGGVESVPFVQTPNLASALKAAKSAGVWVLGSSERAAKDVSQIPHDRPWLLVIGNEEQGLRRLSQELCDEMCRITPQGDVGSLNASVAAGVLMSALRSVLAPGQ</sequence>
<evidence type="ECO:0000259" key="3">
    <source>
        <dbReference type="Pfam" id="PF00588"/>
    </source>
</evidence>
<dbReference type="GO" id="GO:0032259">
    <property type="term" value="P:methylation"/>
    <property type="evidence" value="ECO:0007669"/>
    <property type="project" value="UniProtKB-KW"/>
</dbReference>
<dbReference type="GO" id="GO:0003723">
    <property type="term" value="F:RNA binding"/>
    <property type="evidence" value="ECO:0007669"/>
    <property type="project" value="InterPro"/>
</dbReference>
<evidence type="ECO:0000256" key="2">
    <source>
        <dbReference type="ARBA" id="ARBA00022679"/>
    </source>
</evidence>
<dbReference type="GO" id="GO:0006396">
    <property type="term" value="P:RNA processing"/>
    <property type="evidence" value="ECO:0007669"/>
    <property type="project" value="InterPro"/>
</dbReference>
<comment type="caution">
    <text evidence="4">The sequence shown here is derived from an EMBL/GenBank/DDBJ whole genome shotgun (WGS) entry which is preliminary data.</text>
</comment>
<dbReference type="InterPro" id="IPR029028">
    <property type="entry name" value="Alpha/beta_knot_MTases"/>
</dbReference>
<dbReference type="Pfam" id="PF00588">
    <property type="entry name" value="SpoU_methylase"/>
    <property type="match status" value="1"/>
</dbReference>
<keyword evidence="2 4" id="KW-0808">Transferase</keyword>